<evidence type="ECO:0000256" key="5">
    <source>
        <dbReference type="ARBA" id="ARBA00023136"/>
    </source>
</evidence>
<proteinExistence type="inferred from homology"/>
<evidence type="ECO:0000256" key="1">
    <source>
        <dbReference type="ARBA" id="ARBA00005443"/>
    </source>
</evidence>
<dbReference type="Proteomes" id="UP001187531">
    <property type="component" value="Unassembled WGS sequence"/>
</dbReference>
<dbReference type="Pfam" id="PF04695">
    <property type="entry name" value="Pex14_N"/>
    <property type="match status" value="1"/>
</dbReference>
<feature type="compositionally biased region" description="Low complexity" evidence="11">
    <location>
        <begin position="233"/>
        <end position="244"/>
    </location>
</feature>
<dbReference type="GO" id="GO:0005778">
    <property type="term" value="C:peroxisomal membrane"/>
    <property type="evidence" value="ECO:0007669"/>
    <property type="project" value="UniProtKB-SubCell"/>
</dbReference>
<keyword evidence="4" id="KW-0811">Translocation</keyword>
<evidence type="ECO:0000256" key="4">
    <source>
        <dbReference type="ARBA" id="ARBA00023010"/>
    </source>
</evidence>
<comment type="similarity">
    <text evidence="1 10">Belongs to the peroxin-14 family.</text>
</comment>
<evidence type="ECO:0000256" key="3">
    <source>
        <dbReference type="ARBA" id="ARBA00022927"/>
    </source>
</evidence>
<dbReference type="Gene3D" id="1.10.10.10">
    <property type="entry name" value="Winged helix-like DNA-binding domain superfamily/Winged helix DNA-binding domain"/>
    <property type="match status" value="1"/>
</dbReference>
<evidence type="ECO:0000256" key="7">
    <source>
        <dbReference type="ARBA" id="ARBA00029502"/>
    </source>
</evidence>
<reference evidence="13" key="1">
    <citation type="submission" date="2023-07" db="EMBL/GenBank/DDBJ databases">
        <title>Chromosome-level genome assembly of Artemia franciscana.</title>
        <authorList>
            <person name="Jo E."/>
        </authorList>
    </citation>
    <scope>NUCLEOTIDE SEQUENCE</scope>
    <source>
        <tissue evidence="13">Whole body</tissue>
    </source>
</reference>
<keyword evidence="2 10" id="KW-0813">Transport</keyword>
<evidence type="ECO:0000256" key="9">
    <source>
        <dbReference type="ARBA" id="ARBA00046271"/>
    </source>
</evidence>
<comment type="caution">
    <text evidence="13">The sequence shown here is derived from an EMBL/GenBank/DDBJ whole genome shotgun (WGS) entry which is preliminary data.</text>
</comment>
<organism evidence="13 14">
    <name type="scientific">Artemia franciscana</name>
    <name type="common">Brine shrimp</name>
    <name type="synonym">Artemia sanfranciscana</name>
    <dbReference type="NCBI Taxonomy" id="6661"/>
    <lineage>
        <taxon>Eukaryota</taxon>
        <taxon>Metazoa</taxon>
        <taxon>Ecdysozoa</taxon>
        <taxon>Arthropoda</taxon>
        <taxon>Crustacea</taxon>
        <taxon>Branchiopoda</taxon>
        <taxon>Anostraca</taxon>
        <taxon>Artemiidae</taxon>
        <taxon>Artemia</taxon>
    </lineage>
</organism>
<evidence type="ECO:0000259" key="12">
    <source>
        <dbReference type="Pfam" id="PF04695"/>
    </source>
</evidence>
<dbReference type="InterPro" id="IPR025655">
    <property type="entry name" value="PEX14"/>
</dbReference>
<dbReference type="GO" id="GO:0005102">
    <property type="term" value="F:signaling receptor binding"/>
    <property type="evidence" value="ECO:0007669"/>
    <property type="project" value="TreeGrafter"/>
</dbReference>
<protein>
    <recommendedName>
        <fullName evidence="7 10">Peroxisomal membrane protein PEX14</fullName>
    </recommendedName>
    <alternativeName>
        <fullName evidence="8 10">Peroxin-14</fullName>
    </alternativeName>
</protein>
<comment type="function">
    <text evidence="10">Component of the PEX13-PEX14 docking complex, a translocon channel that specifically mediates the import of peroxisomal cargo proteins bound to PEX5 receptor. The PEX13-PEX14 docking complex forms a large import pore which can be opened to a diameter of about 9 nm. Mechanistically, PEX5 receptor along with cargo proteins associates with the PEX14 subunit of the PEX13-PEX14 docking complex in the cytosol, leading to the insertion of the receptor into the organelle membrane with the concomitant translocation of the cargo into the peroxisome matrix.</text>
</comment>
<dbReference type="GO" id="GO:1990429">
    <property type="term" value="C:peroxisomal importomer complex"/>
    <property type="evidence" value="ECO:0007669"/>
    <property type="project" value="TreeGrafter"/>
</dbReference>
<dbReference type="PANTHER" id="PTHR23058:SF0">
    <property type="entry name" value="PEROXISOMAL MEMBRANE PROTEIN PEX14"/>
    <property type="match status" value="1"/>
</dbReference>
<evidence type="ECO:0000256" key="8">
    <source>
        <dbReference type="ARBA" id="ARBA00029691"/>
    </source>
</evidence>
<feature type="region of interest" description="Disordered" evidence="11">
    <location>
        <begin position="222"/>
        <end position="283"/>
    </location>
</feature>
<dbReference type="AlphaFoldDB" id="A0AA88HII0"/>
<feature type="domain" description="Peroxisome membrane anchor protein Pex14p N-terminal" evidence="12">
    <location>
        <begin position="19"/>
        <end position="62"/>
    </location>
</feature>
<dbReference type="GO" id="GO:0016560">
    <property type="term" value="P:protein import into peroxisome matrix, docking"/>
    <property type="evidence" value="ECO:0007669"/>
    <property type="project" value="UniProtKB-UniRule"/>
</dbReference>
<name>A0AA88HII0_ARTSF</name>
<feature type="compositionally biased region" description="Basic and acidic residues" evidence="11">
    <location>
        <begin position="251"/>
        <end position="262"/>
    </location>
</feature>
<keyword evidence="6 10" id="KW-0576">Peroxisome</keyword>
<gene>
    <name evidence="13" type="ORF">QYM36_013519</name>
</gene>
<dbReference type="InterPro" id="IPR036388">
    <property type="entry name" value="WH-like_DNA-bd_sf"/>
</dbReference>
<keyword evidence="3 10" id="KW-0653">Protein transport</keyword>
<evidence type="ECO:0000313" key="13">
    <source>
        <dbReference type="EMBL" id="KAK2709865.1"/>
    </source>
</evidence>
<evidence type="ECO:0000256" key="11">
    <source>
        <dbReference type="SAM" id="MobiDB-lite"/>
    </source>
</evidence>
<comment type="subcellular location">
    <subcellularLocation>
        <location evidence="9 10">Peroxisome membrane</location>
    </subcellularLocation>
</comment>
<sequence length="283" mass="31345">WKKLKQVLLSSTYMEPEIREDLVSTAVRFLQDPRVAGRSNSDKQSFFKRKGLTEAEISAAFHKAGVPDTQILEVPPVYTNIPILKRHRSQWTIIRDISSGIIVLVSASYGFKYLYKKYIAPFLYGNNARKSLEESLVESNQAVLRTLTEMTTALQSMQETVKVLLERPSTSATATSAEIREIKAELVSLKGLLLSRKQFPTPPAINSASLPAWQLPKTPEIQPAKSKRDLEVKSVSPVPSSPEIVNEEETKETKTEASETKSEGSSSEIMVISAAGSDEESTS</sequence>
<evidence type="ECO:0000256" key="6">
    <source>
        <dbReference type="ARBA" id="ARBA00023140"/>
    </source>
</evidence>
<evidence type="ECO:0000313" key="14">
    <source>
        <dbReference type="Proteomes" id="UP001187531"/>
    </source>
</evidence>
<dbReference type="InterPro" id="IPR006785">
    <property type="entry name" value="Pex14_N"/>
</dbReference>
<evidence type="ECO:0000256" key="2">
    <source>
        <dbReference type="ARBA" id="ARBA00022448"/>
    </source>
</evidence>
<accession>A0AA88HII0</accession>
<feature type="non-terminal residue" evidence="13">
    <location>
        <position position="1"/>
    </location>
</feature>
<keyword evidence="5 10" id="KW-0472">Membrane</keyword>
<dbReference type="PANTHER" id="PTHR23058">
    <property type="entry name" value="PEROXISOMAL MEMBRANE PROTEIN PEX14"/>
    <property type="match status" value="1"/>
</dbReference>
<dbReference type="EMBL" id="JAVRJZ010000017">
    <property type="protein sequence ID" value="KAK2709865.1"/>
    <property type="molecule type" value="Genomic_DNA"/>
</dbReference>
<keyword evidence="14" id="KW-1185">Reference proteome</keyword>
<evidence type="ECO:0000256" key="10">
    <source>
        <dbReference type="RuleBase" id="RU367032"/>
    </source>
</evidence>